<dbReference type="Proteomes" id="UP000620327">
    <property type="component" value="Unassembled WGS sequence"/>
</dbReference>
<feature type="transmembrane region" description="Helical" evidence="1">
    <location>
        <begin position="12"/>
        <end position="29"/>
    </location>
</feature>
<feature type="transmembrane region" description="Helical" evidence="1">
    <location>
        <begin position="57"/>
        <end position="78"/>
    </location>
</feature>
<organism evidence="2 3">
    <name type="scientific">Dysosmobacter segnis</name>
    <dbReference type="NCBI Taxonomy" id="2763042"/>
    <lineage>
        <taxon>Bacteria</taxon>
        <taxon>Bacillati</taxon>
        <taxon>Bacillota</taxon>
        <taxon>Clostridia</taxon>
        <taxon>Eubacteriales</taxon>
        <taxon>Oscillospiraceae</taxon>
        <taxon>Dysosmobacter</taxon>
    </lineage>
</organism>
<dbReference type="Pfam" id="PF06912">
    <property type="entry name" value="DUF1275"/>
    <property type="match status" value="1"/>
</dbReference>
<keyword evidence="1" id="KW-1133">Transmembrane helix</keyword>
<evidence type="ECO:0000313" key="2">
    <source>
        <dbReference type="EMBL" id="MBC5769922.1"/>
    </source>
</evidence>
<dbReference type="EMBL" id="JACOQI010000004">
    <property type="protein sequence ID" value="MBC5769922.1"/>
    <property type="molecule type" value="Genomic_DNA"/>
</dbReference>
<proteinExistence type="predicted"/>
<feature type="transmembrane region" description="Helical" evidence="1">
    <location>
        <begin position="187"/>
        <end position="208"/>
    </location>
</feature>
<dbReference type="AlphaFoldDB" id="A0A923MJ78"/>
<accession>A0A923MJ78</accession>
<sequence>MEEQLEQSKRRLHFCMALIGGWFGAYAILRFHHFASAVTVNFIEVFTSAVQNNWIKALLRLGIVILYVFTIFLAACLSKRCKGDLRMWAILSDAAAACVLSVLPEHLSELGVYICIFAMGFQWCVFAGKYGYPCSTIFSTNNLRQFVDAWVQAHLFRDSDHIPRMNLYGGTLLAFHAGVIAECVLWAMGWGSCTILPVLLPVALAFVWQRRDFRMRERIEEAFEPHHTA</sequence>
<evidence type="ECO:0000256" key="1">
    <source>
        <dbReference type="SAM" id="Phobius"/>
    </source>
</evidence>
<evidence type="ECO:0000313" key="3">
    <source>
        <dbReference type="Proteomes" id="UP000620327"/>
    </source>
</evidence>
<keyword evidence="1" id="KW-0472">Membrane</keyword>
<dbReference type="PANTHER" id="PTHR37314:SF4">
    <property type="entry name" value="UPF0700 TRANSMEMBRANE PROTEIN YOAK"/>
    <property type="match status" value="1"/>
</dbReference>
<gene>
    <name evidence="2" type="ORF">H8Z83_06215</name>
</gene>
<protein>
    <submittedName>
        <fullName evidence="2">DUF1275 domain-containing protein</fullName>
    </submittedName>
</protein>
<dbReference type="InterPro" id="IPR010699">
    <property type="entry name" value="DUF1275"/>
</dbReference>
<dbReference type="RefSeq" id="WP_187014268.1">
    <property type="nucleotide sequence ID" value="NZ_JACOQI010000004.1"/>
</dbReference>
<keyword evidence="3" id="KW-1185">Reference proteome</keyword>
<name>A0A923MJ78_9FIRM</name>
<reference evidence="2" key="1">
    <citation type="submission" date="2020-08" db="EMBL/GenBank/DDBJ databases">
        <title>Genome public.</title>
        <authorList>
            <person name="Liu C."/>
            <person name="Sun Q."/>
        </authorList>
    </citation>
    <scope>NUCLEOTIDE SEQUENCE</scope>
    <source>
        <strain evidence="2">BX15</strain>
    </source>
</reference>
<feature type="transmembrane region" description="Helical" evidence="1">
    <location>
        <begin position="110"/>
        <end position="132"/>
    </location>
</feature>
<comment type="caution">
    <text evidence="2">The sequence shown here is derived from an EMBL/GenBank/DDBJ whole genome shotgun (WGS) entry which is preliminary data.</text>
</comment>
<keyword evidence="1" id="KW-0812">Transmembrane</keyword>
<dbReference type="PANTHER" id="PTHR37314">
    <property type="entry name" value="SLR0142 PROTEIN"/>
    <property type="match status" value="1"/>
</dbReference>